<dbReference type="InterPro" id="IPR009057">
    <property type="entry name" value="Homeodomain-like_sf"/>
</dbReference>
<dbReference type="Gene3D" id="3.30.450.40">
    <property type="match status" value="1"/>
</dbReference>
<dbReference type="EMBL" id="JAERRB010000015">
    <property type="protein sequence ID" value="MBL0745328.1"/>
    <property type="molecule type" value="Genomic_DNA"/>
</dbReference>
<dbReference type="SUPFAM" id="SSF55781">
    <property type="entry name" value="GAF domain-like"/>
    <property type="match status" value="1"/>
</dbReference>
<evidence type="ECO:0000313" key="4">
    <source>
        <dbReference type="Proteomes" id="UP000613030"/>
    </source>
</evidence>
<dbReference type="Gene3D" id="1.10.10.60">
    <property type="entry name" value="Homeodomain-like"/>
    <property type="match status" value="1"/>
</dbReference>
<organism evidence="3 4">
    <name type="scientific">Chryseolinea lacunae</name>
    <dbReference type="NCBI Taxonomy" id="2801331"/>
    <lineage>
        <taxon>Bacteria</taxon>
        <taxon>Pseudomonadati</taxon>
        <taxon>Bacteroidota</taxon>
        <taxon>Cytophagia</taxon>
        <taxon>Cytophagales</taxon>
        <taxon>Fulvivirgaceae</taxon>
        <taxon>Chryseolinea</taxon>
    </lineage>
</organism>
<dbReference type="SUPFAM" id="SSF46689">
    <property type="entry name" value="Homeodomain-like"/>
    <property type="match status" value="1"/>
</dbReference>
<protein>
    <recommendedName>
        <fullName evidence="2">DNA binding HTH domain-containing protein</fullName>
    </recommendedName>
</protein>
<dbReference type="InterPro" id="IPR029016">
    <property type="entry name" value="GAF-like_dom_sf"/>
</dbReference>
<comment type="caution">
    <text evidence="3">The sequence shown here is derived from an EMBL/GenBank/DDBJ whole genome shotgun (WGS) entry which is preliminary data.</text>
</comment>
<sequence>MQPDHHAPNKGSEQLSPTVARDILFLGNALATVHSKAELQGLLQNVIRRFVSFGHSALVLVDQTQTPFLITFADDKYNSPLLSEFLGLAPVNDAIYQLIASADNPTIVDLDKDIVKPNARNLFHALHAVGFRTMAAVALRHGEPVWGALLCFAPNKKRFTSADLLLLHGLSFPLATAVSNLMDPGGKAQNASRKGVPASHHESSHTKTLDENERDHILAVLEKCHGKISGKGGAANLLGVPATTLNSKMKRLGIKRGAAFDAPE</sequence>
<feature type="compositionally biased region" description="Basic and acidic residues" evidence="1">
    <location>
        <begin position="199"/>
        <end position="212"/>
    </location>
</feature>
<evidence type="ECO:0000313" key="3">
    <source>
        <dbReference type="EMBL" id="MBL0745328.1"/>
    </source>
</evidence>
<gene>
    <name evidence="3" type="ORF">JI741_29120</name>
</gene>
<reference evidence="3 4" key="1">
    <citation type="submission" date="2021-01" db="EMBL/GenBank/DDBJ databases">
        <title>Chryseolinea sp. Jin1 Genome sequencing and assembly.</title>
        <authorList>
            <person name="Kim I."/>
        </authorList>
    </citation>
    <scope>NUCLEOTIDE SEQUENCE [LARGE SCALE GENOMIC DNA]</scope>
    <source>
        <strain evidence="3 4">Jin1</strain>
    </source>
</reference>
<feature type="domain" description="DNA binding HTH" evidence="2">
    <location>
        <begin position="209"/>
        <end position="252"/>
    </location>
</feature>
<accession>A0ABS1L1C3</accession>
<proteinExistence type="predicted"/>
<feature type="region of interest" description="Disordered" evidence="1">
    <location>
        <begin position="185"/>
        <end position="212"/>
    </location>
</feature>
<keyword evidence="4" id="KW-1185">Reference proteome</keyword>
<dbReference type="InterPro" id="IPR002197">
    <property type="entry name" value="HTH_Fis"/>
</dbReference>
<name>A0ABS1L1C3_9BACT</name>
<evidence type="ECO:0000259" key="2">
    <source>
        <dbReference type="Pfam" id="PF02954"/>
    </source>
</evidence>
<dbReference type="Proteomes" id="UP000613030">
    <property type="component" value="Unassembled WGS sequence"/>
</dbReference>
<dbReference type="Pfam" id="PF02954">
    <property type="entry name" value="HTH_8"/>
    <property type="match status" value="1"/>
</dbReference>
<evidence type="ECO:0000256" key="1">
    <source>
        <dbReference type="SAM" id="MobiDB-lite"/>
    </source>
</evidence>